<sequence length="142" mass="14601">MTCLFLASAPARCCGICCSVFGPKGRWAAGQGVGTDEIHVVGRKIRAAAPVACCFRRILAGENPGPGGHIRVAVGGLSVSASMGGLKSKMEAEDDAKKGNITAPDDVSLNQRDGNVNLADGMNSPVMMKDSDGDLAEKLQIA</sequence>
<proteinExistence type="predicted"/>
<comment type="caution">
    <text evidence="3">The sequence shown here is derived from an EMBL/GenBank/DDBJ whole genome shotgun (WGS) entry which is preliminary data.</text>
</comment>
<keyword evidence="2" id="KW-0732">Signal</keyword>
<gene>
    <name evidence="3" type="ORF">GUJ93_ZPchr0008g13760</name>
</gene>
<dbReference type="Proteomes" id="UP000729402">
    <property type="component" value="Unassembled WGS sequence"/>
</dbReference>
<feature type="compositionally biased region" description="Basic and acidic residues" evidence="1">
    <location>
        <begin position="88"/>
        <end position="98"/>
    </location>
</feature>
<organism evidence="3 4">
    <name type="scientific">Zizania palustris</name>
    <name type="common">Northern wild rice</name>
    <dbReference type="NCBI Taxonomy" id="103762"/>
    <lineage>
        <taxon>Eukaryota</taxon>
        <taxon>Viridiplantae</taxon>
        <taxon>Streptophyta</taxon>
        <taxon>Embryophyta</taxon>
        <taxon>Tracheophyta</taxon>
        <taxon>Spermatophyta</taxon>
        <taxon>Magnoliopsida</taxon>
        <taxon>Liliopsida</taxon>
        <taxon>Poales</taxon>
        <taxon>Poaceae</taxon>
        <taxon>BOP clade</taxon>
        <taxon>Oryzoideae</taxon>
        <taxon>Oryzeae</taxon>
        <taxon>Zizaniinae</taxon>
        <taxon>Zizania</taxon>
    </lineage>
</organism>
<accession>A0A8J5RUV9</accession>
<name>A0A8J5RUV9_ZIZPA</name>
<keyword evidence="4" id="KW-1185">Reference proteome</keyword>
<reference evidence="3" key="2">
    <citation type="submission" date="2021-02" db="EMBL/GenBank/DDBJ databases">
        <authorList>
            <person name="Kimball J.A."/>
            <person name="Haas M.W."/>
            <person name="Macchietto M."/>
            <person name="Kono T."/>
            <person name="Duquette J."/>
            <person name="Shao M."/>
        </authorList>
    </citation>
    <scope>NUCLEOTIDE SEQUENCE</scope>
    <source>
        <tissue evidence="3">Fresh leaf tissue</tissue>
    </source>
</reference>
<feature type="signal peptide" evidence="2">
    <location>
        <begin position="1"/>
        <end position="15"/>
    </location>
</feature>
<feature type="chain" id="PRO_5035183238" evidence="2">
    <location>
        <begin position="16"/>
        <end position="142"/>
    </location>
</feature>
<evidence type="ECO:0000256" key="2">
    <source>
        <dbReference type="SAM" id="SignalP"/>
    </source>
</evidence>
<dbReference type="EMBL" id="JAAALK010000290">
    <property type="protein sequence ID" value="KAG8045924.1"/>
    <property type="molecule type" value="Genomic_DNA"/>
</dbReference>
<evidence type="ECO:0000256" key="1">
    <source>
        <dbReference type="SAM" id="MobiDB-lite"/>
    </source>
</evidence>
<protein>
    <submittedName>
        <fullName evidence="3">Uncharacterized protein</fullName>
    </submittedName>
</protein>
<reference evidence="3" key="1">
    <citation type="journal article" date="2021" name="bioRxiv">
        <title>Whole Genome Assembly and Annotation of Northern Wild Rice, Zizania palustris L., Supports a Whole Genome Duplication in the Zizania Genus.</title>
        <authorList>
            <person name="Haas M."/>
            <person name="Kono T."/>
            <person name="Macchietto M."/>
            <person name="Millas R."/>
            <person name="McGilp L."/>
            <person name="Shao M."/>
            <person name="Duquette J."/>
            <person name="Hirsch C.N."/>
            <person name="Kimball J."/>
        </authorList>
    </citation>
    <scope>NUCLEOTIDE SEQUENCE</scope>
    <source>
        <tissue evidence="3">Fresh leaf tissue</tissue>
    </source>
</reference>
<evidence type="ECO:0000313" key="3">
    <source>
        <dbReference type="EMBL" id="KAG8045924.1"/>
    </source>
</evidence>
<feature type="region of interest" description="Disordered" evidence="1">
    <location>
        <begin position="88"/>
        <end position="112"/>
    </location>
</feature>
<dbReference type="AlphaFoldDB" id="A0A8J5RUV9"/>
<evidence type="ECO:0000313" key="4">
    <source>
        <dbReference type="Proteomes" id="UP000729402"/>
    </source>
</evidence>